<dbReference type="Gene3D" id="3.40.1350.10">
    <property type="match status" value="1"/>
</dbReference>
<dbReference type="AlphaFoldDB" id="A0A951Q5K6"/>
<comment type="caution">
    <text evidence="1">The sequence shown here is derived from an EMBL/GenBank/DDBJ whole genome shotgun (WGS) entry which is preliminary data.</text>
</comment>
<evidence type="ECO:0000313" key="2">
    <source>
        <dbReference type="Proteomes" id="UP000715781"/>
    </source>
</evidence>
<dbReference type="Proteomes" id="UP000715781">
    <property type="component" value="Unassembled WGS sequence"/>
</dbReference>
<evidence type="ECO:0000313" key="1">
    <source>
        <dbReference type="EMBL" id="MBW4565732.1"/>
    </source>
</evidence>
<reference evidence="1" key="2">
    <citation type="journal article" date="2022" name="Microbiol. Resour. Announc.">
        <title>Metagenome Sequencing to Explore Phylogenomics of Terrestrial Cyanobacteria.</title>
        <authorList>
            <person name="Ward R.D."/>
            <person name="Stajich J.E."/>
            <person name="Johansen J.R."/>
            <person name="Huntemann M."/>
            <person name="Clum A."/>
            <person name="Foster B."/>
            <person name="Foster B."/>
            <person name="Roux S."/>
            <person name="Palaniappan K."/>
            <person name="Varghese N."/>
            <person name="Mukherjee S."/>
            <person name="Reddy T.B.K."/>
            <person name="Daum C."/>
            <person name="Copeland A."/>
            <person name="Chen I.A."/>
            <person name="Ivanova N.N."/>
            <person name="Kyrpides N.C."/>
            <person name="Shapiro N."/>
            <person name="Eloe-Fadrosh E.A."/>
            <person name="Pietrasiak N."/>
        </authorList>
    </citation>
    <scope>NUCLEOTIDE SEQUENCE</scope>
    <source>
        <strain evidence="1">JT2-VF2</strain>
    </source>
</reference>
<name>A0A951Q5K6_9NOST</name>
<dbReference type="EMBL" id="JAHHHN010000045">
    <property type="protein sequence ID" value="MBW4565732.1"/>
    <property type="molecule type" value="Genomic_DNA"/>
</dbReference>
<proteinExistence type="predicted"/>
<organism evidence="1 2">
    <name type="scientific">Mojavia pulchra JT2-VF2</name>
    <dbReference type="NCBI Taxonomy" id="287848"/>
    <lineage>
        <taxon>Bacteria</taxon>
        <taxon>Bacillati</taxon>
        <taxon>Cyanobacteriota</taxon>
        <taxon>Cyanophyceae</taxon>
        <taxon>Nostocales</taxon>
        <taxon>Nostocaceae</taxon>
    </lineage>
</organism>
<accession>A0A951Q5K6</accession>
<dbReference type="InterPro" id="IPR011856">
    <property type="entry name" value="tRNA_endonuc-like_dom_sf"/>
</dbReference>
<sequence>MPYLKAKNLTVSSKRLNDELEKVNPHLIYVGSKINFQSELHLEDYLEDNFQKIFPDLALVKRQHNIKMQRCDLLCFNKSDKQPVIIELKNEEDRGLVSQLTRYRKAILQEQPFSDIIDYSLPVKLIAVAPAFHEDNYTDKEASKFEDDLSFYEFTIKIHENSAQFQICSKTYDIPYPILGLPESQTSSDLSQRNLSIFIINFTSNLPLEYRQDFLALRSTLMAQPKVKEMVSSTYRKVLYATGEGENHKKLAEITNTSKGVILFLWLPTHVKTNIKIPVARFGFILAKDNNPFSEKSIVEWLVCTKTTIELKNHPNNNIGLSFNRHGMTLWTKANQYLFQASLGSQNTFQLLIYLLKGIKPPIDEETFTWWNSYKSKTPENLGWYIDLAIKTWNYRFK</sequence>
<reference evidence="1" key="1">
    <citation type="submission" date="2021-05" db="EMBL/GenBank/DDBJ databases">
        <authorList>
            <person name="Pietrasiak N."/>
            <person name="Ward R."/>
            <person name="Stajich J.E."/>
            <person name="Kurbessoian T."/>
        </authorList>
    </citation>
    <scope>NUCLEOTIDE SEQUENCE</scope>
    <source>
        <strain evidence="1">JT2-VF2</strain>
    </source>
</reference>
<dbReference type="GO" id="GO:0003676">
    <property type="term" value="F:nucleic acid binding"/>
    <property type="evidence" value="ECO:0007669"/>
    <property type="project" value="InterPro"/>
</dbReference>
<protein>
    <submittedName>
        <fullName evidence="1">DUF91 domain-containing protein</fullName>
    </submittedName>
</protein>
<gene>
    <name evidence="1" type="ORF">KME32_32550</name>
</gene>